<dbReference type="EMBL" id="SACR01000006">
    <property type="protein sequence ID" value="RVU43849.1"/>
    <property type="molecule type" value="Genomic_DNA"/>
</dbReference>
<dbReference type="AlphaFoldDB" id="A0A437RAQ7"/>
<proteinExistence type="predicted"/>
<feature type="domain" description="Outer membrane protein beta-barrel" evidence="3">
    <location>
        <begin position="39"/>
        <end position="201"/>
    </location>
</feature>
<dbReference type="InterPro" id="IPR027385">
    <property type="entry name" value="Beta-barrel_OMP"/>
</dbReference>
<dbReference type="Gene3D" id="2.40.160.20">
    <property type="match status" value="1"/>
</dbReference>
<evidence type="ECO:0000256" key="1">
    <source>
        <dbReference type="ARBA" id="ARBA00004442"/>
    </source>
</evidence>
<evidence type="ECO:0000259" key="3">
    <source>
        <dbReference type="Pfam" id="PF13505"/>
    </source>
</evidence>
<dbReference type="Pfam" id="PF13505">
    <property type="entry name" value="OMP_b-brl"/>
    <property type="match status" value="1"/>
</dbReference>
<keyword evidence="5" id="KW-1185">Reference proteome</keyword>
<comment type="caution">
    <text evidence="4">The sequence shown here is derived from an EMBL/GenBank/DDBJ whole genome shotgun (WGS) entry which is preliminary data.</text>
</comment>
<gene>
    <name evidence="4" type="ORF">EOE66_19500</name>
</gene>
<comment type="subcellular location">
    <subcellularLocation>
        <location evidence="1">Cell outer membrane</location>
    </subcellularLocation>
</comment>
<evidence type="ECO:0000313" key="5">
    <source>
        <dbReference type="Proteomes" id="UP000285575"/>
    </source>
</evidence>
<name>A0A437RAQ7_9BURK</name>
<sequence length="221" mass="23322">MRDGVAAMRTCRPPCGGRRFHAPHGASDLPMHPFLPGLLALCAAIPAAVAAPNDGVVGAYARVDVGRSHFARMPSTVLQVADSQDLAVKFYLGYRFDERLGLEAGHVRLGSFSEVDRQGDAGPPLGRSARAWFVAASGRLAVAPSLFLQGRLGLSAGRVSGATRPSTTSTLTGDRTAVMLGLGAEYRPSPRLTLTLNHDSYGRVAAHVKARALLFGLHITL</sequence>
<dbReference type="OrthoDB" id="5360144at2"/>
<reference evidence="4 5" key="1">
    <citation type="submission" date="2019-01" db="EMBL/GenBank/DDBJ databases">
        <authorList>
            <person name="Chen W.-M."/>
        </authorList>
    </citation>
    <scope>NUCLEOTIDE SEQUENCE [LARGE SCALE GENOMIC DNA]</scope>
    <source>
        <strain evidence="4 5">KYPY4</strain>
    </source>
</reference>
<accession>A0A437RAQ7</accession>
<dbReference type="SUPFAM" id="SSF56925">
    <property type="entry name" value="OMPA-like"/>
    <property type="match status" value="1"/>
</dbReference>
<evidence type="ECO:0000256" key="2">
    <source>
        <dbReference type="ARBA" id="ARBA00022729"/>
    </source>
</evidence>
<protein>
    <recommendedName>
        <fullName evidence="3">Outer membrane protein beta-barrel domain-containing protein</fullName>
    </recommendedName>
</protein>
<keyword evidence="2" id="KW-0732">Signal</keyword>
<dbReference type="GO" id="GO:0009279">
    <property type="term" value="C:cell outer membrane"/>
    <property type="evidence" value="ECO:0007669"/>
    <property type="project" value="UniProtKB-SubCell"/>
</dbReference>
<evidence type="ECO:0000313" key="4">
    <source>
        <dbReference type="EMBL" id="RVU43849.1"/>
    </source>
</evidence>
<dbReference type="InterPro" id="IPR011250">
    <property type="entry name" value="OMP/PagP_B-barrel"/>
</dbReference>
<dbReference type="Proteomes" id="UP000285575">
    <property type="component" value="Unassembled WGS sequence"/>
</dbReference>
<organism evidence="4 5">
    <name type="scientific">Rubrivivax rivuli</name>
    <dbReference type="NCBI Taxonomy" id="1862385"/>
    <lineage>
        <taxon>Bacteria</taxon>
        <taxon>Pseudomonadati</taxon>
        <taxon>Pseudomonadota</taxon>
        <taxon>Betaproteobacteria</taxon>
        <taxon>Burkholderiales</taxon>
        <taxon>Sphaerotilaceae</taxon>
        <taxon>Rubrivivax</taxon>
    </lineage>
</organism>